<evidence type="ECO:0000313" key="14">
    <source>
        <dbReference type="EMBL" id="CDO53890.1"/>
    </source>
</evidence>
<evidence type="ECO:0000313" key="15">
    <source>
        <dbReference type="Proteomes" id="UP000242525"/>
    </source>
</evidence>
<feature type="domain" description="tRNA-specific 2-thiouridylase MnmA-like central" evidence="13">
    <location>
        <begin position="268"/>
        <end position="335"/>
    </location>
</feature>
<reference evidence="14" key="1">
    <citation type="submission" date="2014-03" db="EMBL/GenBank/DDBJ databases">
        <authorList>
            <person name="Casaregola S."/>
        </authorList>
    </citation>
    <scope>NUCLEOTIDE SEQUENCE [LARGE SCALE GENOMIC DNA]</scope>
    <source>
        <strain evidence="14">CLIB 918</strain>
    </source>
</reference>
<dbReference type="Gene3D" id="2.30.30.280">
    <property type="entry name" value="Adenine nucleotide alpha hydrolases-like domains"/>
    <property type="match status" value="1"/>
</dbReference>
<evidence type="ECO:0000256" key="7">
    <source>
        <dbReference type="ARBA" id="ARBA00022741"/>
    </source>
</evidence>
<keyword evidence="10" id="KW-1015">Disulfide bond</keyword>
<evidence type="ECO:0000259" key="12">
    <source>
        <dbReference type="Pfam" id="PF20258"/>
    </source>
</evidence>
<keyword evidence="9" id="KW-0694">RNA-binding</keyword>
<dbReference type="Pfam" id="PF20259">
    <property type="entry name" value="tRNA_Me_trans_M"/>
    <property type="match status" value="1"/>
</dbReference>
<evidence type="ECO:0000256" key="1">
    <source>
        <dbReference type="ARBA" id="ARBA00003986"/>
    </source>
</evidence>
<dbReference type="STRING" id="1173061.A0A0J9X9L9"/>
<evidence type="ECO:0000256" key="9">
    <source>
        <dbReference type="ARBA" id="ARBA00022884"/>
    </source>
</evidence>
<keyword evidence="5" id="KW-0808">Transferase</keyword>
<dbReference type="InterPro" id="IPR004506">
    <property type="entry name" value="MnmA-like"/>
</dbReference>
<feature type="domain" description="tRNA-specific 2-thiouridylase MnmA-like C-terminal" evidence="12">
    <location>
        <begin position="365"/>
        <end position="425"/>
    </location>
</feature>
<keyword evidence="8" id="KW-0067">ATP-binding</keyword>
<proteinExistence type="inferred from homology"/>
<dbReference type="EMBL" id="CCBN010000006">
    <property type="protein sequence ID" value="CDO53890.1"/>
    <property type="molecule type" value="Genomic_DNA"/>
</dbReference>
<dbReference type="InterPro" id="IPR046885">
    <property type="entry name" value="MnmA-like_C"/>
</dbReference>
<dbReference type="AlphaFoldDB" id="A0A0J9X9L9"/>
<evidence type="ECO:0000256" key="2">
    <source>
        <dbReference type="ARBA" id="ARBA00006191"/>
    </source>
</evidence>
<sequence>MYIFLQLRSVALRTAARPLSYRRRHFGVTAPAREYVPRAPAPGDRVYVAMSSGVDSSTVAALIRDQYPDNEVSGIYMENWNDTSNGEGLTCTEREWIDVQKVCQTVGLPCERVNFEREYWNEVFMPMIEMYKQGLTPNPDVGCNKFIKFGELYRYLEKKEQSTAVAASTRDSKGCNWWLATGHYANVGLDKASNTVHLLRPTHLPKDQSYYLSAISSTVLPRLLFPLGGYTKPQVRDLALKKYNLPTAEKPDSQGICFIGQGQNTFRRFLDEYLEANPGDVVTETGEVVGRHNGLWHATVGQRSGIAMPQGDPAKKGTWYVARKVPALNQIVIVRGADNPAFFTNRVQCAEFDWLGHVDAAALARDCAGVVVQYRSLQTPERVRRVRVGDSGLEVEFETLRRAVAPGQYLVMYNEAGRVLGSGVITNTDRTEQANL</sequence>
<name>A0A0J9X9L9_GEOCN</name>
<dbReference type="PANTHER" id="PTHR11933">
    <property type="entry name" value="TRNA 5-METHYLAMINOMETHYL-2-THIOURIDYLATE -METHYLTRANSFERASE"/>
    <property type="match status" value="1"/>
</dbReference>
<comment type="caution">
    <text evidence="14">The sequence shown here is derived from an EMBL/GenBank/DDBJ whole genome shotgun (WGS) entry which is preliminary data.</text>
</comment>
<keyword evidence="15" id="KW-1185">Reference proteome</keyword>
<dbReference type="NCBIfam" id="NF001138">
    <property type="entry name" value="PRK00143.1"/>
    <property type="match status" value="1"/>
</dbReference>
<dbReference type="FunFam" id="2.30.30.280:FF:000001">
    <property type="entry name" value="tRNA-specific 2-thiouridylase MnmA"/>
    <property type="match status" value="1"/>
</dbReference>
<dbReference type="InterPro" id="IPR023382">
    <property type="entry name" value="MnmA-like_central_sf"/>
</dbReference>
<dbReference type="Gene3D" id="2.40.30.10">
    <property type="entry name" value="Translation factors"/>
    <property type="match status" value="1"/>
</dbReference>
<dbReference type="PANTHER" id="PTHR11933:SF5">
    <property type="entry name" value="MITOCHONDRIAL TRNA-SPECIFIC 2-THIOURIDYLASE 1"/>
    <property type="match status" value="1"/>
</dbReference>
<dbReference type="Pfam" id="PF03054">
    <property type="entry name" value="tRNA_Me_trans"/>
    <property type="match status" value="1"/>
</dbReference>
<dbReference type="GO" id="GO:0016783">
    <property type="term" value="F:sulfurtransferase activity"/>
    <property type="evidence" value="ECO:0007669"/>
    <property type="project" value="InterPro"/>
</dbReference>
<evidence type="ECO:0000256" key="3">
    <source>
        <dbReference type="ARBA" id="ARBA00011953"/>
    </source>
</evidence>
<dbReference type="SUPFAM" id="SSF52402">
    <property type="entry name" value="Adenine nucleotide alpha hydrolases-like"/>
    <property type="match status" value="1"/>
</dbReference>
<gene>
    <name evidence="14" type="ORF">BN980_GECA06s01308g</name>
</gene>
<dbReference type="GO" id="GO:0000049">
    <property type="term" value="F:tRNA binding"/>
    <property type="evidence" value="ECO:0007669"/>
    <property type="project" value="UniProtKB-KW"/>
</dbReference>
<dbReference type="CDD" id="cd01998">
    <property type="entry name" value="MnmA_TRMU-like"/>
    <property type="match status" value="1"/>
</dbReference>
<organism evidence="14 15">
    <name type="scientific">Geotrichum candidum</name>
    <name type="common">Oospora lactis</name>
    <name type="synonym">Dipodascus geotrichum</name>
    <dbReference type="NCBI Taxonomy" id="1173061"/>
    <lineage>
        <taxon>Eukaryota</taxon>
        <taxon>Fungi</taxon>
        <taxon>Dikarya</taxon>
        <taxon>Ascomycota</taxon>
        <taxon>Saccharomycotina</taxon>
        <taxon>Dipodascomycetes</taxon>
        <taxon>Dipodascales</taxon>
        <taxon>Dipodascaceae</taxon>
        <taxon>Geotrichum</taxon>
    </lineage>
</organism>
<evidence type="ECO:0000256" key="5">
    <source>
        <dbReference type="ARBA" id="ARBA00022679"/>
    </source>
</evidence>
<dbReference type="GO" id="GO:0002143">
    <property type="term" value="P:tRNA wobble position uridine thiolation"/>
    <property type="evidence" value="ECO:0007669"/>
    <property type="project" value="TreeGrafter"/>
</dbReference>
<comment type="catalytic activity">
    <reaction evidence="11">
        <text>5-taurinomethyluridine(34) in tRNA + S-sulfanyl-L-cysteinyl-[protein] + AH2 + ATP = 5-taurinomethyl-2-thiouridine(34) in tRNA + L-cysteinyl-[protein] + A + AMP + diphosphate + H(+)</text>
        <dbReference type="Rhea" id="RHEA:47040"/>
        <dbReference type="Rhea" id="RHEA-COMP:10131"/>
        <dbReference type="Rhea" id="RHEA-COMP:11726"/>
        <dbReference type="Rhea" id="RHEA-COMP:11732"/>
        <dbReference type="Rhea" id="RHEA-COMP:11733"/>
        <dbReference type="ChEBI" id="CHEBI:13193"/>
        <dbReference type="ChEBI" id="CHEBI:15378"/>
        <dbReference type="ChEBI" id="CHEBI:17499"/>
        <dbReference type="ChEBI" id="CHEBI:29950"/>
        <dbReference type="ChEBI" id="CHEBI:30616"/>
        <dbReference type="ChEBI" id="CHEBI:33019"/>
        <dbReference type="ChEBI" id="CHEBI:61963"/>
        <dbReference type="ChEBI" id="CHEBI:87171"/>
        <dbReference type="ChEBI" id="CHEBI:87172"/>
        <dbReference type="ChEBI" id="CHEBI:456215"/>
        <dbReference type="EC" id="2.8.1.14"/>
    </reaction>
</comment>
<evidence type="ECO:0000259" key="13">
    <source>
        <dbReference type="Pfam" id="PF20259"/>
    </source>
</evidence>
<evidence type="ECO:0000256" key="11">
    <source>
        <dbReference type="ARBA" id="ARBA00049564"/>
    </source>
</evidence>
<comment type="function">
    <text evidence="1">Catalyzes the 2-thiolation of uridine at the wobble position (U34) of mitochondrial tRNA(Lys), tRNA(Glu) and tRNA(Gln). Required for the formation of 5-taurinomethyl-2-thiouridine (tm5s2U) of mitochondrial tRNA(Lys), tRNA(Glu), and tRNA(Gln) at the wobble position. ATP is required to activate the C2 atom of the wobble base.</text>
</comment>
<keyword evidence="7" id="KW-0547">Nucleotide-binding</keyword>
<dbReference type="InterPro" id="IPR014729">
    <property type="entry name" value="Rossmann-like_a/b/a_fold"/>
</dbReference>
<accession>A0A0J9X9L9</accession>
<keyword evidence="4" id="KW-0820">tRNA-binding</keyword>
<protein>
    <recommendedName>
        <fullName evidence="3">tRNA-5-taurinomethyluridine 2-sulfurtransferase</fullName>
        <ecNumber evidence="3">2.8.1.14</ecNumber>
    </recommendedName>
</protein>
<evidence type="ECO:0000256" key="8">
    <source>
        <dbReference type="ARBA" id="ARBA00022840"/>
    </source>
</evidence>
<dbReference type="Pfam" id="PF20258">
    <property type="entry name" value="tRNA_Me_trans_C"/>
    <property type="match status" value="1"/>
</dbReference>
<dbReference type="GO" id="GO:0005524">
    <property type="term" value="F:ATP binding"/>
    <property type="evidence" value="ECO:0007669"/>
    <property type="project" value="UniProtKB-KW"/>
</dbReference>
<dbReference type="EC" id="2.8.1.14" evidence="3"/>
<evidence type="ECO:0000256" key="10">
    <source>
        <dbReference type="ARBA" id="ARBA00023157"/>
    </source>
</evidence>
<dbReference type="NCBIfam" id="TIGR00420">
    <property type="entry name" value="trmU"/>
    <property type="match status" value="1"/>
</dbReference>
<dbReference type="OrthoDB" id="3685at2759"/>
<comment type="similarity">
    <text evidence="2">Belongs to the MnmA/TRMU family.</text>
</comment>
<dbReference type="Proteomes" id="UP000242525">
    <property type="component" value="Unassembled WGS sequence"/>
</dbReference>
<evidence type="ECO:0000256" key="4">
    <source>
        <dbReference type="ARBA" id="ARBA00022555"/>
    </source>
</evidence>
<keyword evidence="6" id="KW-0819">tRNA processing</keyword>
<dbReference type="Gene3D" id="3.40.50.620">
    <property type="entry name" value="HUPs"/>
    <property type="match status" value="1"/>
</dbReference>
<dbReference type="GO" id="GO:0005739">
    <property type="term" value="C:mitochondrion"/>
    <property type="evidence" value="ECO:0007669"/>
    <property type="project" value="TreeGrafter"/>
</dbReference>
<evidence type="ECO:0000256" key="6">
    <source>
        <dbReference type="ARBA" id="ARBA00022694"/>
    </source>
</evidence>
<dbReference type="InterPro" id="IPR046884">
    <property type="entry name" value="MnmA-like_central"/>
</dbReference>